<dbReference type="PANTHER" id="PTHR42959:SF1">
    <property type="entry name" value="CARBAMOYLTRANSFERASE HYPF"/>
    <property type="match status" value="1"/>
</dbReference>
<dbReference type="Pfam" id="PF07503">
    <property type="entry name" value="zf-HYPF"/>
    <property type="match status" value="2"/>
</dbReference>
<dbReference type="GO" id="GO:0016743">
    <property type="term" value="F:carboxyl- or carbamoyltransferase activity"/>
    <property type="evidence" value="ECO:0007669"/>
    <property type="project" value="InterPro"/>
</dbReference>
<evidence type="ECO:0000313" key="3">
    <source>
        <dbReference type="EMBL" id="AZA10290.1"/>
    </source>
</evidence>
<proteinExistence type="inferred from homology"/>
<dbReference type="SUPFAM" id="SSF55821">
    <property type="entry name" value="YrdC/RibB"/>
    <property type="match status" value="1"/>
</dbReference>
<protein>
    <submittedName>
        <fullName evidence="3">Carbamoyltransferase HypF</fullName>
        <ecNumber evidence="3">2.1.3.-</ecNumber>
    </submittedName>
</protein>
<dbReference type="Pfam" id="PF17788">
    <property type="entry name" value="HypF_C"/>
    <property type="match status" value="1"/>
</dbReference>
<dbReference type="Gene3D" id="3.30.420.40">
    <property type="match status" value="1"/>
</dbReference>
<dbReference type="InterPro" id="IPR006070">
    <property type="entry name" value="Sua5-like_dom"/>
</dbReference>
<dbReference type="InterPro" id="IPR055128">
    <property type="entry name" value="HypF_C_2"/>
</dbReference>
<organism evidence="3 4">
    <name type="scientific">Corynebacterium pseudopelargi</name>
    <dbReference type="NCBI Taxonomy" id="2080757"/>
    <lineage>
        <taxon>Bacteria</taxon>
        <taxon>Bacillati</taxon>
        <taxon>Actinomycetota</taxon>
        <taxon>Actinomycetes</taxon>
        <taxon>Mycobacteriales</taxon>
        <taxon>Corynebacteriaceae</taxon>
        <taxon>Corynebacterium</taxon>
    </lineage>
</organism>
<dbReference type="GO" id="GO:0003725">
    <property type="term" value="F:double-stranded RNA binding"/>
    <property type="evidence" value="ECO:0007669"/>
    <property type="project" value="InterPro"/>
</dbReference>
<evidence type="ECO:0000256" key="1">
    <source>
        <dbReference type="ARBA" id="ARBA00008097"/>
    </source>
</evidence>
<dbReference type="Gene3D" id="3.30.110.120">
    <property type="match status" value="1"/>
</dbReference>
<dbReference type="Pfam" id="PF01300">
    <property type="entry name" value="Sua5_yciO_yrdC"/>
    <property type="match status" value="1"/>
</dbReference>
<dbReference type="InterPro" id="IPR004421">
    <property type="entry name" value="Carbamoyltransferase_HypF"/>
</dbReference>
<keyword evidence="4" id="KW-1185">Reference proteome</keyword>
<dbReference type="NCBIfam" id="TIGR00143">
    <property type="entry name" value="hypF"/>
    <property type="match status" value="1"/>
</dbReference>
<dbReference type="InterPro" id="IPR041440">
    <property type="entry name" value="HypF_C"/>
</dbReference>
<dbReference type="EC" id="2.1.3.-" evidence="3"/>
<dbReference type="GO" id="GO:0051604">
    <property type="term" value="P:protein maturation"/>
    <property type="evidence" value="ECO:0007669"/>
    <property type="project" value="TreeGrafter"/>
</dbReference>
<dbReference type="InterPro" id="IPR051060">
    <property type="entry name" value="Carbamoyltrans_HypF-like"/>
</dbReference>
<accession>A0A3G6J1N4</accession>
<dbReference type="EMBL" id="CP033898">
    <property type="protein sequence ID" value="AZA10290.1"/>
    <property type="molecule type" value="Genomic_DNA"/>
</dbReference>
<dbReference type="Gene3D" id="3.90.870.30">
    <property type="match status" value="1"/>
</dbReference>
<dbReference type="KEGG" id="cpso:CPPEL_10995"/>
<dbReference type="AlphaFoldDB" id="A0A3G6J1N4"/>
<sequence>MPLVQEEAAFRIVESTHTSGVRSLIPPDVAMCPDCRNELKNPSNRRYRYPFITCTQCGPRLSIIQDLPYDRPATTMRAFDMCERCTKEYQDVHDRRHHAQPISCFDCGPTLWLEGASGDPLTQAREVLRKGQVLALKGIGGFHLMVRADDPQAVELLRQRKHRPYKPLALLARDIEMARTLIQCPDALLQQPAHPIVIAQKQQGAPVAENVAPGMQELGVMLPYSPVHELLINDPEDPLDFALVATSGNPSGEPIAIDNEQALKRLAGIADAFVLHDRGIAIPVEDSVIRYCADGRVLPIRRSRGYAPLPIPLAFDAPSVLAIGAEMKNTAALTVGSFAHLSGHIGDMASPQTQVAASSAREQLLAIRRAEPKLVVADMHPGYASTAVAFEQAAALEQGADVLQVQHHHAHALSLLAEHSISSGPAAVLCIDGTGYGEDGTIFGCELLSFYEDLLQPERAWHLPTFPLLGGDHAIREPWRALIGVAHAWKLPLGAAEDIAMWDGVSRNIEQGVPTSSLGRLIDAAAAALWLYGDAALPGAQESSYEGQAACEFEALAAQAAAVQVQAEHPRRAFALLLEQAGLKPAAQVAREFLERIGLYFGQALLQQPGVLGVSGGCAVNQILVQAIRRPIEQAGRVLLEHEQVPANDGGLSLGQAYAGALYLRGF</sequence>
<dbReference type="InterPro" id="IPR017945">
    <property type="entry name" value="DHBP_synth_RibB-like_a/b_dom"/>
</dbReference>
<evidence type="ECO:0000313" key="4">
    <source>
        <dbReference type="Proteomes" id="UP000271426"/>
    </source>
</evidence>
<dbReference type="Proteomes" id="UP000271426">
    <property type="component" value="Chromosome"/>
</dbReference>
<dbReference type="InterPro" id="IPR011125">
    <property type="entry name" value="Znf_HypF"/>
</dbReference>
<feature type="domain" description="YrdC-like" evidence="2">
    <location>
        <begin position="118"/>
        <end position="305"/>
    </location>
</feature>
<dbReference type="PROSITE" id="PS51163">
    <property type="entry name" value="YRDC"/>
    <property type="match status" value="1"/>
</dbReference>
<gene>
    <name evidence="3" type="primary">hypF</name>
    <name evidence="3" type="ORF">CPPEL_10995</name>
</gene>
<name>A0A3G6J1N4_9CORY</name>
<dbReference type="GO" id="GO:0008270">
    <property type="term" value="F:zinc ion binding"/>
    <property type="evidence" value="ECO:0007669"/>
    <property type="project" value="InterPro"/>
</dbReference>
<keyword evidence="3" id="KW-0808">Transferase</keyword>
<dbReference type="Pfam" id="PF22521">
    <property type="entry name" value="HypF_C_2"/>
    <property type="match status" value="1"/>
</dbReference>
<reference evidence="3 4" key="1">
    <citation type="submission" date="2018-11" db="EMBL/GenBank/DDBJ databases">
        <authorList>
            <person name="Kleinhagauer T."/>
            <person name="Glaeser S.P."/>
            <person name="Spergser J."/>
            <person name="Ruckert C."/>
            <person name="Kaempfer P."/>
            <person name="Busse H.-J."/>
        </authorList>
    </citation>
    <scope>NUCLEOTIDE SEQUENCE [LARGE SCALE GENOMIC DNA]</scope>
    <source>
        <strain evidence="3 4">812CH</strain>
    </source>
</reference>
<dbReference type="Gene3D" id="3.30.420.360">
    <property type="match status" value="1"/>
</dbReference>
<dbReference type="PANTHER" id="PTHR42959">
    <property type="entry name" value="CARBAMOYLTRANSFERASE"/>
    <property type="match status" value="1"/>
</dbReference>
<comment type="similarity">
    <text evidence="1">Belongs to the carbamoyltransferase HypF family.</text>
</comment>
<evidence type="ECO:0000259" key="2">
    <source>
        <dbReference type="PROSITE" id="PS51163"/>
    </source>
</evidence>